<dbReference type="Proteomes" id="UP001152024">
    <property type="component" value="Unassembled WGS sequence"/>
</dbReference>
<evidence type="ECO:0000313" key="1">
    <source>
        <dbReference type="EMBL" id="KAJ4135206.1"/>
    </source>
</evidence>
<accession>A0ABQ8RH89</accession>
<reference evidence="1" key="1">
    <citation type="submission" date="2022-09" db="EMBL/GenBank/DDBJ databases">
        <title>Fusarium specimens isolated from Avocado Roots.</title>
        <authorList>
            <person name="Stajich J."/>
            <person name="Roper C."/>
            <person name="Heimlech-Rivalta G."/>
        </authorList>
    </citation>
    <scope>NUCLEOTIDE SEQUENCE</scope>
    <source>
        <strain evidence="1">CF00095</strain>
    </source>
</reference>
<comment type="caution">
    <text evidence="1">The sequence shown here is derived from an EMBL/GenBank/DDBJ whole genome shotgun (WGS) entry which is preliminary data.</text>
</comment>
<keyword evidence="2" id="KW-1185">Reference proteome</keyword>
<organism evidence="1 2">
    <name type="scientific">Fusarium equiseti</name>
    <name type="common">Fusarium scirpi</name>
    <dbReference type="NCBI Taxonomy" id="61235"/>
    <lineage>
        <taxon>Eukaryota</taxon>
        <taxon>Fungi</taxon>
        <taxon>Dikarya</taxon>
        <taxon>Ascomycota</taxon>
        <taxon>Pezizomycotina</taxon>
        <taxon>Sordariomycetes</taxon>
        <taxon>Hypocreomycetidae</taxon>
        <taxon>Hypocreales</taxon>
        <taxon>Nectriaceae</taxon>
        <taxon>Fusarium</taxon>
        <taxon>Fusarium incarnatum-equiseti species complex</taxon>
    </lineage>
</organism>
<name>A0ABQ8RH89_FUSEQ</name>
<dbReference type="EMBL" id="JAOQBH010000006">
    <property type="protein sequence ID" value="KAJ4135206.1"/>
    <property type="molecule type" value="Genomic_DNA"/>
</dbReference>
<sequence>MDANFEQESAAMLVDKVKKIALKDEKEKNKKAKLDFAKAIFDQEVAAMQAGKDNDGKNPISSAESRENFIVPDPVDPHLLIRPDHNVNKDKPVEQIQFSSHDLRLKLWQTIKGYGPFKKPIVGPFEVALPPWLNFYGLIWGEDGEIYKEICSFIPPFLTVGWYVREGRAVSLVVGFKVSDEEQAKNHWTWQALVTLWGDVLTWVEGANDGAGTTLLESLTISHSRRVASVRDLEFPGLAESHIDSEANLDAAEQ</sequence>
<evidence type="ECO:0000313" key="2">
    <source>
        <dbReference type="Proteomes" id="UP001152024"/>
    </source>
</evidence>
<proteinExistence type="predicted"/>
<protein>
    <submittedName>
        <fullName evidence="1">Uncharacterized protein</fullName>
    </submittedName>
</protein>
<gene>
    <name evidence="1" type="ORF">NW768_004827</name>
</gene>